<feature type="transmembrane region" description="Helical" evidence="10">
    <location>
        <begin position="320"/>
        <end position="340"/>
    </location>
</feature>
<keyword evidence="13" id="KW-1185">Reference proteome</keyword>
<dbReference type="RefSeq" id="WP_317995200.1">
    <property type="nucleotide sequence ID" value="NZ_AP025523.1"/>
</dbReference>
<evidence type="ECO:0000256" key="2">
    <source>
        <dbReference type="ARBA" id="ARBA00022448"/>
    </source>
</evidence>
<dbReference type="InterPro" id="IPR003352">
    <property type="entry name" value="PTS_EIIC"/>
</dbReference>
<dbReference type="GO" id="GO:0009401">
    <property type="term" value="P:phosphoenolpyruvate-dependent sugar phosphotransferase system"/>
    <property type="evidence" value="ECO:0007669"/>
    <property type="project" value="InterPro"/>
</dbReference>
<dbReference type="PIRSF" id="PIRSF006351">
    <property type="entry name" value="PTS_EIIC-Cellobiose"/>
    <property type="match status" value="1"/>
</dbReference>
<protein>
    <recommendedName>
        <fullName evidence="8">Permease IIC component</fullName>
    </recommendedName>
</protein>
<feature type="transmembrane region" description="Helical" evidence="10">
    <location>
        <begin position="346"/>
        <end position="367"/>
    </location>
</feature>
<evidence type="ECO:0000256" key="1">
    <source>
        <dbReference type="ARBA" id="ARBA00004651"/>
    </source>
</evidence>
<dbReference type="EMBL" id="AP025523">
    <property type="protein sequence ID" value="BDE07622.1"/>
    <property type="molecule type" value="Genomic_DNA"/>
</dbReference>
<proteinExistence type="predicted"/>
<feature type="compositionally biased region" description="Low complexity" evidence="9">
    <location>
        <begin position="1"/>
        <end position="16"/>
    </location>
</feature>
<dbReference type="PANTHER" id="PTHR33989:SF4">
    <property type="entry name" value="PTS SYSTEM N,N'-DIACETYLCHITOBIOSE-SPECIFIC EIIC COMPONENT"/>
    <property type="match status" value="1"/>
</dbReference>
<evidence type="ECO:0000256" key="6">
    <source>
        <dbReference type="ARBA" id="ARBA00022989"/>
    </source>
</evidence>
<feature type="transmembrane region" description="Helical" evidence="10">
    <location>
        <begin position="217"/>
        <end position="237"/>
    </location>
</feature>
<feature type="domain" description="PTS EIIC type-3" evidence="11">
    <location>
        <begin position="35"/>
        <end position="414"/>
    </location>
</feature>
<accession>A0AAN1XYA1</accession>
<evidence type="ECO:0000256" key="5">
    <source>
        <dbReference type="ARBA" id="ARBA00022692"/>
    </source>
</evidence>
<evidence type="ECO:0000256" key="7">
    <source>
        <dbReference type="ARBA" id="ARBA00023136"/>
    </source>
</evidence>
<keyword evidence="2 8" id="KW-0813">Transport</keyword>
<keyword evidence="4 8" id="KW-0762">Sugar transport</keyword>
<feature type="transmembrane region" description="Helical" evidence="10">
    <location>
        <begin position="95"/>
        <end position="112"/>
    </location>
</feature>
<feature type="transmembrane region" description="Helical" evidence="10">
    <location>
        <begin position="398"/>
        <end position="418"/>
    </location>
</feature>
<dbReference type="GO" id="GO:0005886">
    <property type="term" value="C:plasma membrane"/>
    <property type="evidence" value="ECO:0007669"/>
    <property type="project" value="UniProtKB-SubCell"/>
</dbReference>
<dbReference type="PROSITE" id="PS51105">
    <property type="entry name" value="PTS_EIIC_TYPE_3"/>
    <property type="match status" value="1"/>
</dbReference>
<comment type="subcellular location">
    <subcellularLocation>
        <location evidence="1">Cell membrane</location>
        <topology evidence="1">Multi-pass membrane protein</topology>
    </subcellularLocation>
</comment>
<dbReference type="KEGG" id="vab:WPS_28980"/>
<evidence type="ECO:0000313" key="13">
    <source>
        <dbReference type="Proteomes" id="UP001317532"/>
    </source>
</evidence>
<feature type="transmembrane region" description="Helical" evidence="10">
    <location>
        <begin position="124"/>
        <end position="146"/>
    </location>
</feature>
<evidence type="ECO:0000256" key="8">
    <source>
        <dbReference type="PIRNR" id="PIRNR006351"/>
    </source>
</evidence>
<sequence length="428" mass="44716">MSPSSAASKPSSASSEPADELTYPLPAGDGVVARLERAVAPYAQRFADAPAVNALRETLPVAFIAVVLYLLTQVFPLNGWENVAERLRAGIEPAFALASIVMTLALSYRLAVRLKYAEAPMVGISFVVFWIVMPPAAVRAFLFFALSRGKSGWGAFATTLGVSGLFTAIVVCLATAGALALGRRRFGPYKGDVIGGLAIYAVSGLLFVLHVSLAGALAALIAPLATLGDSFVALALITVIEAALWLVGIHGPALLAALVLPVYLSLQAANTAAHGHHAPIPHIVVVSTFLFVFPGGAGATLPLVALLLRSRVPRLKKIAWASILPSLCGINEPVIFGLPLAYNPVLAVPFVVAPLVLSITTYAAMALGLAGKPVFYIPSGVPTFANVFLATLDWRAVVLLAVNLAIAGAIWLPFVRVYERTVARADSA</sequence>
<organism evidence="12 13">
    <name type="scientific">Vulcanimicrobium alpinum</name>
    <dbReference type="NCBI Taxonomy" id="3016050"/>
    <lineage>
        <taxon>Bacteria</taxon>
        <taxon>Bacillati</taxon>
        <taxon>Vulcanimicrobiota</taxon>
        <taxon>Vulcanimicrobiia</taxon>
        <taxon>Vulcanimicrobiales</taxon>
        <taxon>Vulcanimicrobiaceae</taxon>
        <taxon>Vulcanimicrobium</taxon>
    </lineage>
</organism>
<feature type="region of interest" description="Disordered" evidence="9">
    <location>
        <begin position="1"/>
        <end position="22"/>
    </location>
</feature>
<feature type="transmembrane region" description="Helical" evidence="10">
    <location>
        <begin position="152"/>
        <end position="181"/>
    </location>
</feature>
<feature type="transmembrane region" description="Helical" evidence="10">
    <location>
        <begin position="244"/>
        <end position="264"/>
    </location>
</feature>
<comment type="function">
    <text evidence="8">The phosphoenolpyruvate-dependent sugar phosphotransferase system (PTS), a major carbohydrate active -transport system, catalyzes the phosphorylation of incoming sugar substrates concomitant with their translocation across the cell membrane.</text>
</comment>
<dbReference type="GO" id="GO:0008982">
    <property type="term" value="F:protein-N(PI)-phosphohistidine-sugar phosphotransferase activity"/>
    <property type="evidence" value="ECO:0007669"/>
    <property type="project" value="UniProtKB-UniRule"/>
</dbReference>
<dbReference type="InterPro" id="IPR004796">
    <property type="entry name" value="PTS_IIC_cello"/>
</dbReference>
<dbReference type="PANTHER" id="PTHR33989">
    <property type="match status" value="1"/>
</dbReference>
<evidence type="ECO:0000256" key="3">
    <source>
        <dbReference type="ARBA" id="ARBA00022475"/>
    </source>
</evidence>
<name>A0AAN1XYA1_UNVUL</name>
<dbReference type="AlphaFoldDB" id="A0AAN1XYA1"/>
<dbReference type="Pfam" id="PF02378">
    <property type="entry name" value="PTS_EIIC"/>
    <property type="match status" value="1"/>
</dbReference>
<evidence type="ECO:0000256" key="10">
    <source>
        <dbReference type="SAM" id="Phobius"/>
    </source>
</evidence>
<feature type="transmembrane region" description="Helical" evidence="10">
    <location>
        <begin position="374"/>
        <end position="392"/>
    </location>
</feature>
<feature type="transmembrane region" description="Helical" evidence="10">
    <location>
        <begin position="193"/>
        <end position="211"/>
    </location>
</feature>
<evidence type="ECO:0000259" key="11">
    <source>
        <dbReference type="PROSITE" id="PS51105"/>
    </source>
</evidence>
<evidence type="ECO:0000313" key="12">
    <source>
        <dbReference type="EMBL" id="BDE07622.1"/>
    </source>
</evidence>
<keyword evidence="5 10" id="KW-0812">Transmembrane</keyword>
<dbReference type="Proteomes" id="UP001317532">
    <property type="component" value="Chromosome"/>
</dbReference>
<keyword evidence="3 8" id="KW-1003">Cell membrane</keyword>
<keyword evidence="7 8" id="KW-0472">Membrane</keyword>
<dbReference type="InterPro" id="IPR004501">
    <property type="entry name" value="PTS_EIIC_3"/>
</dbReference>
<feature type="transmembrane region" description="Helical" evidence="10">
    <location>
        <begin position="284"/>
        <end position="308"/>
    </location>
</feature>
<evidence type="ECO:0000256" key="9">
    <source>
        <dbReference type="SAM" id="MobiDB-lite"/>
    </source>
</evidence>
<gene>
    <name evidence="12" type="ORF">WPS_28980</name>
</gene>
<evidence type="ECO:0000256" key="4">
    <source>
        <dbReference type="ARBA" id="ARBA00022597"/>
    </source>
</evidence>
<keyword evidence="6 10" id="KW-1133">Transmembrane helix</keyword>
<feature type="transmembrane region" description="Helical" evidence="10">
    <location>
        <begin position="58"/>
        <end position="75"/>
    </location>
</feature>
<reference evidence="12 13" key="1">
    <citation type="journal article" date="2022" name="ISME Commun">
        <title>Vulcanimicrobium alpinus gen. nov. sp. nov., the first cultivated representative of the candidate phylum 'Eremiobacterota', is a metabolically versatile aerobic anoxygenic phototroph.</title>
        <authorList>
            <person name="Yabe S."/>
            <person name="Muto K."/>
            <person name="Abe K."/>
            <person name="Yokota A."/>
            <person name="Staudigel H."/>
            <person name="Tebo B.M."/>
        </authorList>
    </citation>
    <scope>NUCLEOTIDE SEQUENCE [LARGE SCALE GENOMIC DNA]</scope>
    <source>
        <strain evidence="12 13">WC8-2</strain>
    </source>
</reference>
<dbReference type="InterPro" id="IPR051088">
    <property type="entry name" value="PTS_Sugar-EIIC/EIIB"/>
</dbReference>